<dbReference type="Proteomes" id="UP000008916">
    <property type="component" value="Chromosome"/>
</dbReference>
<evidence type="ECO:0000313" key="2">
    <source>
        <dbReference type="EMBL" id="ADU00378.1"/>
    </source>
</evidence>
<dbReference type="InterPro" id="IPR011050">
    <property type="entry name" value="Pectin_lyase_fold/virulence"/>
</dbReference>
<dbReference type="EMBL" id="CP002385">
    <property type="protein sequence ID" value="ADU00378.1"/>
    <property type="molecule type" value="Genomic_DNA"/>
</dbReference>
<accession>E6TKG3</accession>
<dbReference type="SUPFAM" id="SSF51126">
    <property type="entry name" value="Pectin lyase-like"/>
    <property type="match status" value="1"/>
</dbReference>
<name>E6TKG3_MYCSR</name>
<feature type="domain" description="Rhamnogalacturonase A/B/Epimerase-like pectate lyase" evidence="1">
    <location>
        <begin position="150"/>
        <end position="402"/>
    </location>
</feature>
<evidence type="ECO:0000259" key="1">
    <source>
        <dbReference type="Pfam" id="PF12708"/>
    </source>
</evidence>
<dbReference type="AlphaFoldDB" id="E6TKG3"/>
<dbReference type="InterPro" id="IPR024535">
    <property type="entry name" value="RHGA/B-epi-like_pectate_lyase"/>
</dbReference>
<dbReference type="SMART" id="SM00710">
    <property type="entry name" value="PbH1"/>
    <property type="match status" value="5"/>
</dbReference>
<protein>
    <recommendedName>
        <fullName evidence="1">Rhamnogalacturonase A/B/Epimerase-like pectate lyase domain-containing protein</fullName>
    </recommendedName>
</protein>
<dbReference type="HOGENOM" id="CLU_419103_0_0_11"/>
<dbReference type="InterPro" id="IPR006626">
    <property type="entry name" value="PbH1"/>
</dbReference>
<dbReference type="KEGG" id="msp:Mspyr1_37780"/>
<gene>
    <name evidence="2" type="ordered locus">Mspyr1_37780</name>
</gene>
<dbReference type="Pfam" id="PF12708">
    <property type="entry name" value="Pect-lyase_RHGA_epim"/>
    <property type="match status" value="1"/>
</dbReference>
<proteinExistence type="predicted"/>
<reference evidence="2 3" key="1">
    <citation type="journal article" date="2011" name="Stand. Genomic Sci.">
        <title>Complete genome sequence of Mycobacterium sp. strain (Spyr1) and reclassification to Mycobacterium gilvum Spyr1.</title>
        <authorList>
            <person name="Kallimanis A."/>
            <person name="Karabika E."/>
            <person name="Mavromatis K."/>
            <person name="Lapidus A."/>
            <person name="Labutti K.M."/>
            <person name="Liolios K."/>
            <person name="Ivanova N."/>
            <person name="Goodwin L."/>
            <person name="Woyke T."/>
            <person name="Velentzas A.D."/>
            <person name="Perisynakis A."/>
            <person name="Ouzounis C.C."/>
            <person name="Kyrpides N.C."/>
            <person name="Koukkou A.I."/>
            <person name="Drainas C."/>
        </authorList>
    </citation>
    <scope>NUCLEOTIDE SEQUENCE [LARGE SCALE GENOMIC DNA]</scope>
    <source>
        <strain evidence="3">DSM 45189 / LMG 24558 / Spyr1</strain>
    </source>
</reference>
<dbReference type="InterPro" id="IPR012334">
    <property type="entry name" value="Pectin_lyas_fold"/>
</dbReference>
<organism evidence="2 3">
    <name type="scientific">Mycolicibacterium gilvum (strain DSM 45189 / LMG 24558 / Spyr1)</name>
    <name type="common">Mycobacterium gilvum</name>
    <dbReference type="NCBI Taxonomy" id="278137"/>
    <lineage>
        <taxon>Bacteria</taxon>
        <taxon>Bacillati</taxon>
        <taxon>Actinomycetota</taxon>
        <taxon>Actinomycetes</taxon>
        <taxon>Mycobacteriales</taxon>
        <taxon>Mycobacteriaceae</taxon>
        <taxon>Mycolicibacterium</taxon>
    </lineage>
</organism>
<dbReference type="Gene3D" id="2.160.20.10">
    <property type="entry name" value="Single-stranded right-handed beta-helix, Pectin lyase-like"/>
    <property type="match status" value="1"/>
</dbReference>
<evidence type="ECO:0000313" key="3">
    <source>
        <dbReference type="Proteomes" id="UP000008916"/>
    </source>
</evidence>
<sequence>MVAAGDTEAAARAAIGVPSIGDLAGKQALMTTIAAITTNSPPAAGVITPYNASSGALLVALPALSGLAAGTVLGVQKAPTDSSANTVTLAASIGDTFDAGSSNLTLRLTSELHILQVVTIDDIKVWKVVGGSIPLSSLDSRYDGKGEIVVNVKDFGAVGDGTNDDSAAFTAALTAAEDGATVWVPDGNYYLATPVAHTRTRVNLGGSGTVKGKLIVGAFGAVRDFQGRSITGLKFIQSSASTDPTMACIELRNVMNLTITGCSFRDAGAAIYSYTEYDTARNTICNNFYHNVGYFFRSVTGPTPAGRDSTAQWRSLADIHIEGNNGQSNVTAVDCDSVDGIVITGNTFFSPGAHHASTVKEHNIKLGVSNQIVISDNNLFEAGLSAIDLTDPRAFTIADNNITYPGQRTPSDGISITFAAATFAIGSIGGGTIAQATKNVIGFYGTGAIELRLITITPFAIERSLGSTPATYYGADVLPTPYRIFIDPNITTPYLPAIPFGANHGFGINMPDNHRGRIIGQERYLAGNVKEQTLNPRVITITTSNRLYVLRNIDPTFNGYFGGTITLFMSNSGSTAKTACYHLLVCKTPESNTSYQCVTLGATGNTTGGAANDPSFTFDIEYASGWHYLRATKVGSTSGAFNYVGWATGVLHLA</sequence>
<keyword evidence="3" id="KW-1185">Reference proteome</keyword>